<dbReference type="Gene3D" id="2.60.40.1730">
    <property type="entry name" value="tricorn interacting facor f3 domain"/>
    <property type="match status" value="1"/>
</dbReference>
<dbReference type="Gene3D" id="2.60.40.1840">
    <property type="match status" value="1"/>
</dbReference>
<dbReference type="GO" id="GO:0008237">
    <property type="term" value="F:metallopeptidase activity"/>
    <property type="evidence" value="ECO:0007669"/>
    <property type="project" value="InterPro"/>
</dbReference>
<reference evidence="6 7" key="1">
    <citation type="journal article" date="2015" name="Int. J. Syst. Evol. Microbiol.">
        <title>Methanoculleus taiwanensis sp. nov., a methanogen isolated from deep marine sediment at the deformation front area near Taiwan.</title>
        <authorList>
            <person name="Weng C.Y."/>
            <person name="Chen S.C."/>
            <person name="Lai M.C."/>
            <person name="Wu S.Y."/>
            <person name="Lin S."/>
            <person name="Yang T.F."/>
            <person name="Chen P.C."/>
        </authorList>
    </citation>
    <scope>NUCLEOTIDE SEQUENCE [LARGE SCALE GENOMIC DNA]</scope>
    <source>
        <strain evidence="6 7">CYW4</strain>
    </source>
</reference>
<dbReference type="InterPro" id="IPR014782">
    <property type="entry name" value="Peptidase_M1_dom"/>
</dbReference>
<dbReference type="InterPro" id="IPR037144">
    <property type="entry name" value="Peptidase_M1_pepN_C_sf"/>
</dbReference>
<dbReference type="Proteomes" id="UP000290932">
    <property type="component" value="Unassembled WGS sequence"/>
</dbReference>
<keyword evidence="1" id="KW-0031">Aminopeptidase</keyword>
<dbReference type="PANTHER" id="PTHR46322:SF1">
    <property type="entry name" value="PUROMYCIN-SENSITIVE AMINOPEPTIDASE"/>
    <property type="match status" value="1"/>
</dbReference>
<dbReference type="SUPFAM" id="SSF63737">
    <property type="entry name" value="Leukotriene A4 hydrolase N-terminal domain"/>
    <property type="match status" value="1"/>
</dbReference>
<dbReference type="EMBL" id="LHQS01000001">
    <property type="protein sequence ID" value="RXE56710.1"/>
    <property type="molecule type" value="Genomic_DNA"/>
</dbReference>
<evidence type="ECO:0000259" key="4">
    <source>
        <dbReference type="Pfam" id="PF17432"/>
    </source>
</evidence>
<feature type="domain" description="Peptidase M1 membrane alanine aminopeptidase" evidence="2">
    <location>
        <begin position="314"/>
        <end position="512"/>
    </location>
</feature>
<evidence type="ECO:0000256" key="1">
    <source>
        <dbReference type="ARBA" id="ARBA00022438"/>
    </source>
</evidence>
<name>A0A498H3T7_9EURY</name>
<feature type="domain" description="Aminopeptidase N-like N-terminal" evidence="5">
    <location>
        <begin position="54"/>
        <end position="205"/>
    </location>
</feature>
<dbReference type="InterPro" id="IPR024601">
    <property type="entry name" value="Peptidase_M1_pepN_C"/>
</dbReference>
<comment type="caution">
    <text evidence="6">The sequence shown here is derived from an EMBL/GenBank/DDBJ whole genome shotgun (WGS) entry which is preliminary data.</text>
</comment>
<dbReference type="OrthoDB" id="139771at2157"/>
<dbReference type="InterPro" id="IPR038438">
    <property type="entry name" value="PepN_Ig-like_sf"/>
</dbReference>
<keyword evidence="7" id="KW-1185">Reference proteome</keyword>
<dbReference type="SUPFAM" id="SSF55486">
    <property type="entry name" value="Metalloproteases ('zincins'), catalytic domain"/>
    <property type="match status" value="1"/>
</dbReference>
<proteinExistence type="predicted"/>
<dbReference type="Gene3D" id="1.10.390.10">
    <property type="entry name" value="Neutral Protease Domain 2"/>
    <property type="match status" value="1"/>
</dbReference>
<dbReference type="InterPro" id="IPR027268">
    <property type="entry name" value="Peptidase_M4/M1_CTD_sf"/>
</dbReference>
<dbReference type="Pfam" id="PF17432">
    <property type="entry name" value="DUF3458_C"/>
    <property type="match status" value="1"/>
</dbReference>
<evidence type="ECO:0000259" key="5">
    <source>
        <dbReference type="Pfam" id="PF17900"/>
    </source>
</evidence>
<dbReference type="Pfam" id="PF11940">
    <property type="entry name" value="DUF3458"/>
    <property type="match status" value="1"/>
</dbReference>
<accession>A0A498H3T7</accession>
<dbReference type="InterPro" id="IPR035414">
    <property type="entry name" value="Peptidase_M1_pepN_Ig-like"/>
</dbReference>
<evidence type="ECO:0000313" key="6">
    <source>
        <dbReference type="EMBL" id="RXE56710.1"/>
    </source>
</evidence>
<sequence length="954" mass="106771">MRQQDTGSGDSLFKYRPDDFSPLPVTVVHMDLAFDIYDGHTRVVSDLTAETLDAPLAVLDLNARALDILRVTSDDYGVAYTYDREQATLSIVFTPPVPPRTRFTITTETICRPTRHVLEGLYYDETPPGAPPTQITQCQQWGFQRLVPCLDDMTAKCTYTTKIVADYNYTNMITNGDPVGPRLYLGLNRSTVAYANTTTPMPPYLFFLGVGTYDTFSREVEYPAGRRFLLELLVPPGSDPIPAGRALEILADAVMWVHLFTGPGQYRHPEVRQEIWDLVRRRDALKEAGSDPEALERCRAALAERAAAITPGYAYTGSVYREIGMQNSDFGGMENVGNTTIVTNRIMPFPEMTDAAFDYMIRVKVHEYYHNLNGSEVTGRSPFEIWLNEAVTVHVEEQYHAFLFGEAYTRLATVLTLLSPEDGTLVLDRGAGSMPIEPDGFNDPNDLITGVTYVKAPEVVRMIETLVGKETFAVGLALYHTRYRHANASRADWIRCMEEVSGFDLAGMAEVWLKETGYPTVTVSSSYDAVARWFTLSLRQSRSQSGRAWEFPFRFALVGRDGSDLAEGTIRVTGEEEQVVLMDVDAPAFLSLNRGYSFYGTVEDTASNDELALQAACDSDLVNRFIAFSRLADAEKVRLITDPASEPSAAFADLYIALIGDAALMDDAGGQFMTIFPSVGDERFAYRYRALADARRRLYRGIAGRHGERLAEVYRRYAEPAREEGSYSDREIEAIKRRQVKNTGLAVLAALDTPDVHRLVRGQFEESVAATDRLAAFRLYLESTAPDRMAVFDAFFEESRKNLVAWETFLATTAASDVPDIVPLLRRIETSDAFRIEQANEQRALYTRFALNRRQSLETAEGRAYLTEVLIRLAPINEYSTVRALDAFAFIDRMEERYHVPVARILAALLATLDPEKTPSVYNTARRFLLGAPDAVRAYEEEYGEIPALTALSA</sequence>
<dbReference type="Pfam" id="PF01433">
    <property type="entry name" value="Peptidase_M1"/>
    <property type="match status" value="1"/>
</dbReference>
<dbReference type="GO" id="GO:0008270">
    <property type="term" value="F:zinc ion binding"/>
    <property type="evidence" value="ECO:0007669"/>
    <property type="project" value="InterPro"/>
</dbReference>
<dbReference type="InterPro" id="IPR045357">
    <property type="entry name" value="Aminopeptidase_N-like_N"/>
</dbReference>
<feature type="domain" description="Peptidase M1 alanyl aminopeptidase C-terminal" evidence="4">
    <location>
        <begin position="609"/>
        <end position="912"/>
    </location>
</feature>
<dbReference type="PANTHER" id="PTHR46322">
    <property type="entry name" value="PUROMYCIN-SENSITIVE AMINOPEPTIDASE"/>
    <property type="match status" value="1"/>
</dbReference>
<dbReference type="Gene3D" id="1.25.50.10">
    <property type="entry name" value="Peptidase M1, alanyl aminopeptidase, C-terminal domain"/>
    <property type="match status" value="1"/>
</dbReference>
<dbReference type="Pfam" id="PF17900">
    <property type="entry name" value="Peptidase_M1_N"/>
    <property type="match status" value="1"/>
</dbReference>
<dbReference type="GO" id="GO:0004177">
    <property type="term" value="F:aminopeptidase activity"/>
    <property type="evidence" value="ECO:0007669"/>
    <property type="project" value="UniProtKB-KW"/>
</dbReference>
<evidence type="ECO:0000313" key="7">
    <source>
        <dbReference type="Proteomes" id="UP000290932"/>
    </source>
</evidence>
<dbReference type="AlphaFoldDB" id="A0A498H3T7"/>
<dbReference type="InterPro" id="IPR012779">
    <property type="entry name" value="Peptidase_M1_pepN"/>
</dbReference>
<evidence type="ECO:0000259" key="2">
    <source>
        <dbReference type="Pfam" id="PF01433"/>
    </source>
</evidence>
<dbReference type="InterPro" id="IPR042097">
    <property type="entry name" value="Aminopeptidase_N-like_N_sf"/>
</dbReference>
<feature type="domain" description="Peptidase M1 alanyl aminopeptidase Ig-like fold" evidence="3">
    <location>
        <begin position="517"/>
        <end position="603"/>
    </location>
</feature>
<organism evidence="6 7">
    <name type="scientific">Methanoculleus taiwanensis</name>
    <dbReference type="NCBI Taxonomy" id="1550565"/>
    <lineage>
        <taxon>Archaea</taxon>
        <taxon>Methanobacteriati</taxon>
        <taxon>Methanobacteriota</taxon>
        <taxon>Stenosarchaea group</taxon>
        <taxon>Methanomicrobia</taxon>
        <taxon>Methanomicrobiales</taxon>
        <taxon>Methanomicrobiaceae</taxon>
        <taxon>Methanoculleus</taxon>
    </lineage>
</organism>
<keyword evidence="1" id="KW-0378">Hydrolase</keyword>
<dbReference type="RefSeq" id="WP_128692429.1">
    <property type="nucleotide sequence ID" value="NZ_LHQS01000001.1"/>
</dbReference>
<evidence type="ECO:0000259" key="3">
    <source>
        <dbReference type="Pfam" id="PF11940"/>
    </source>
</evidence>
<protein>
    <submittedName>
        <fullName evidence="6">Peptidase</fullName>
    </submittedName>
</protein>
<keyword evidence="1" id="KW-0645">Protease</keyword>
<gene>
    <name evidence="6" type="ORF">ABH15_00570</name>
</gene>